<evidence type="ECO:0000313" key="2">
    <source>
        <dbReference type="EMBL" id="AEA47898.1"/>
    </source>
</evidence>
<dbReference type="GeneID" id="10395036"/>
<dbReference type="KEGG" id="ave:Arcve_1905"/>
<name>F2KRG4_ARCVS</name>
<keyword evidence="3" id="KW-1185">Reference proteome</keyword>
<evidence type="ECO:0000313" key="3">
    <source>
        <dbReference type="Proteomes" id="UP000008136"/>
    </source>
</evidence>
<dbReference type="SUPFAM" id="SSF88723">
    <property type="entry name" value="PIN domain-like"/>
    <property type="match status" value="1"/>
</dbReference>
<dbReference type="CDD" id="cd18713">
    <property type="entry name" value="PIN_VapC-like"/>
    <property type="match status" value="1"/>
</dbReference>
<dbReference type="InterPro" id="IPR029060">
    <property type="entry name" value="PIN-like_dom_sf"/>
</dbReference>
<dbReference type="RefSeq" id="WP_013684554.1">
    <property type="nucleotide sequence ID" value="NC_015320.1"/>
</dbReference>
<dbReference type="AlphaFoldDB" id="F2KRG4"/>
<sequence length="201" mass="23544">MEAIFLDSNVIANWILIKDFAQKFEELKDDKILNQRLENISYSYTLVEALLETDDYQAKVSNLTLAEVSHVLYNEILSLKMYRLGIPLTLWSKLRGKHDLTKEEKFLVKETIAKYLGELKSKVRVVNDTIDDEIYPKLILEYKLRTHDAILLTTAIFNECSWFITNDREIVELNRGKRKTKFSKIFGIVPDLPQNFLRAVR</sequence>
<dbReference type="STRING" id="693661.Arcve_1905"/>
<reference evidence="2 3" key="1">
    <citation type="submission" date="2011-03" db="EMBL/GenBank/DDBJ databases">
        <title>The complete genome of Archaeoglobus veneficus SNP6.</title>
        <authorList>
            <consortium name="US DOE Joint Genome Institute (JGI-PGF)"/>
            <person name="Lucas S."/>
            <person name="Copeland A."/>
            <person name="Lapidus A."/>
            <person name="Bruce D."/>
            <person name="Goodwin L."/>
            <person name="Pitluck S."/>
            <person name="Kyrpides N."/>
            <person name="Mavromatis K."/>
            <person name="Pagani I."/>
            <person name="Ivanova N."/>
            <person name="Mikhailova N."/>
            <person name="Lu M."/>
            <person name="Detter J.C."/>
            <person name="Tapia R."/>
            <person name="Han C."/>
            <person name="Land M."/>
            <person name="Hauser L."/>
            <person name="Markowitz V."/>
            <person name="Cheng J.-F."/>
            <person name="Hugenholtz P."/>
            <person name="Woyke T."/>
            <person name="Wu D."/>
            <person name="Spring S."/>
            <person name="Brambilla E."/>
            <person name="Klenk H.-P."/>
            <person name="Eisen J.A."/>
        </authorList>
    </citation>
    <scope>NUCLEOTIDE SEQUENCE [LARGE SCALE GENOMIC DNA]</scope>
    <source>
        <strain>SNP6</strain>
    </source>
</reference>
<evidence type="ECO:0000259" key="1">
    <source>
        <dbReference type="Pfam" id="PF01850"/>
    </source>
</evidence>
<protein>
    <recommendedName>
        <fullName evidence="1">PIN domain-containing protein</fullName>
    </recommendedName>
</protein>
<gene>
    <name evidence="2" type="ordered locus">Arcve_1905</name>
</gene>
<dbReference type="EMBL" id="CP002588">
    <property type="protein sequence ID" value="AEA47898.1"/>
    <property type="molecule type" value="Genomic_DNA"/>
</dbReference>
<organism evidence="2 3">
    <name type="scientific">Archaeoglobus veneficus (strain DSM 11195 / SNP6)</name>
    <dbReference type="NCBI Taxonomy" id="693661"/>
    <lineage>
        <taxon>Archaea</taxon>
        <taxon>Methanobacteriati</taxon>
        <taxon>Methanobacteriota</taxon>
        <taxon>Archaeoglobi</taxon>
        <taxon>Archaeoglobales</taxon>
        <taxon>Archaeoglobaceae</taxon>
        <taxon>Archaeoglobus</taxon>
    </lineage>
</organism>
<dbReference type="Proteomes" id="UP000008136">
    <property type="component" value="Chromosome"/>
</dbReference>
<feature type="domain" description="PIN" evidence="1">
    <location>
        <begin position="40"/>
        <end position="173"/>
    </location>
</feature>
<dbReference type="HOGENOM" id="CLU_1357851_0_0_2"/>
<dbReference type="OrthoDB" id="94353at2157"/>
<proteinExistence type="predicted"/>
<accession>F2KRG4</accession>
<dbReference type="InterPro" id="IPR002716">
    <property type="entry name" value="PIN_dom"/>
</dbReference>
<dbReference type="Pfam" id="PF01850">
    <property type="entry name" value="PIN"/>
    <property type="match status" value="1"/>
</dbReference>
<dbReference type="eggNOG" id="arCOG00710">
    <property type="taxonomic scope" value="Archaea"/>
</dbReference>